<dbReference type="EnsemblMetazoa" id="CapteT186280">
    <property type="protein sequence ID" value="CapteP186280"/>
    <property type="gene ID" value="CapteG186280"/>
</dbReference>
<reference evidence="4" key="1">
    <citation type="submission" date="2012-12" db="EMBL/GenBank/DDBJ databases">
        <authorList>
            <person name="Hellsten U."/>
            <person name="Grimwood J."/>
            <person name="Chapman J.A."/>
            <person name="Shapiro H."/>
            <person name="Aerts A."/>
            <person name="Otillar R.P."/>
            <person name="Terry A.Y."/>
            <person name="Boore J.L."/>
            <person name="Simakov O."/>
            <person name="Marletaz F."/>
            <person name="Cho S.-J."/>
            <person name="Edsinger-Gonzales E."/>
            <person name="Havlak P."/>
            <person name="Kuo D.-H."/>
            <person name="Larsson T."/>
            <person name="Lv J."/>
            <person name="Arendt D."/>
            <person name="Savage R."/>
            <person name="Osoegawa K."/>
            <person name="de Jong P."/>
            <person name="Lindberg D.R."/>
            <person name="Seaver E.C."/>
            <person name="Weisblat D.A."/>
            <person name="Putnam N.H."/>
            <person name="Grigoriev I.V."/>
            <person name="Rokhsar D.S."/>
        </authorList>
    </citation>
    <scope>NUCLEOTIDE SEQUENCE</scope>
    <source>
        <strain evidence="4">I ESC-2004</strain>
    </source>
</reference>
<reference evidence="3" key="3">
    <citation type="submission" date="2015-06" db="UniProtKB">
        <authorList>
            <consortium name="EnsemblMetazoa"/>
        </authorList>
    </citation>
    <scope>IDENTIFICATION</scope>
</reference>
<dbReference type="HOGENOM" id="CLU_1125442_0_0_1"/>
<name>R7V8U8_CAPTE</name>
<organism evidence="2">
    <name type="scientific">Capitella teleta</name>
    <name type="common">Polychaete worm</name>
    <dbReference type="NCBI Taxonomy" id="283909"/>
    <lineage>
        <taxon>Eukaryota</taxon>
        <taxon>Metazoa</taxon>
        <taxon>Spiralia</taxon>
        <taxon>Lophotrochozoa</taxon>
        <taxon>Annelida</taxon>
        <taxon>Polychaeta</taxon>
        <taxon>Sedentaria</taxon>
        <taxon>Scolecida</taxon>
        <taxon>Capitellidae</taxon>
        <taxon>Capitella</taxon>
    </lineage>
</organism>
<gene>
    <name evidence="2" type="ORF">CAPTEDRAFT_186280</name>
</gene>
<evidence type="ECO:0000256" key="1">
    <source>
        <dbReference type="SAM" id="MobiDB-lite"/>
    </source>
</evidence>
<sequence length="247" mass="26251">MGTIQLFGVGNIQSASFRLQSLKCMACIDLPAAAVVGGGVQSISAARQPAPTPLRRSRSLDLISYALHTGSFFLCSLCCCSWVFSLCTSIDSSRRSSSSGEPRFRLDPRRPQCGHLGRRRVVTLQTDSGRRAAHSDLDAGDAAAAAAGASTVSCMGSGCGILGAAVAEARGAAGAGEEEEEEEEESEEEDVWRIHELFSSLSLSSQQQQQRASSRCSVIAAPIKHPFHSLTDIWQCVWAADSPYLGK</sequence>
<dbReference type="EMBL" id="AMQN01004676">
    <property type="status" value="NOT_ANNOTATED_CDS"/>
    <property type="molecule type" value="Genomic_DNA"/>
</dbReference>
<evidence type="ECO:0000313" key="4">
    <source>
        <dbReference type="Proteomes" id="UP000014760"/>
    </source>
</evidence>
<evidence type="ECO:0000313" key="2">
    <source>
        <dbReference type="EMBL" id="ELU14994.1"/>
    </source>
</evidence>
<dbReference type="EMBL" id="KB294122">
    <property type="protein sequence ID" value="ELU14994.1"/>
    <property type="molecule type" value="Genomic_DNA"/>
</dbReference>
<dbReference type="Proteomes" id="UP000014760">
    <property type="component" value="Unassembled WGS sequence"/>
</dbReference>
<dbReference type="AlphaFoldDB" id="R7V8U8"/>
<reference evidence="2 4" key="2">
    <citation type="journal article" date="2013" name="Nature">
        <title>Insights into bilaterian evolution from three spiralian genomes.</title>
        <authorList>
            <person name="Simakov O."/>
            <person name="Marletaz F."/>
            <person name="Cho S.J."/>
            <person name="Edsinger-Gonzales E."/>
            <person name="Havlak P."/>
            <person name="Hellsten U."/>
            <person name="Kuo D.H."/>
            <person name="Larsson T."/>
            <person name="Lv J."/>
            <person name="Arendt D."/>
            <person name="Savage R."/>
            <person name="Osoegawa K."/>
            <person name="de Jong P."/>
            <person name="Grimwood J."/>
            <person name="Chapman J.A."/>
            <person name="Shapiro H."/>
            <person name="Aerts A."/>
            <person name="Otillar R.P."/>
            <person name="Terry A.Y."/>
            <person name="Boore J.L."/>
            <person name="Grigoriev I.V."/>
            <person name="Lindberg D.R."/>
            <person name="Seaver E.C."/>
            <person name="Weisblat D.A."/>
            <person name="Putnam N.H."/>
            <person name="Rokhsar D.S."/>
        </authorList>
    </citation>
    <scope>NUCLEOTIDE SEQUENCE</scope>
    <source>
        <strain evidence="2 4">I ESC-2004</strain>
    </source>
</reference>
<feature type="region of interest" description="Disordered" evidence="1">
    <location>
        <begin position="92"/>
        <end position="113"/>
    </location>
</feature>
<protein>
    <submittedName>
        <fullName evidence="2 3">Uncharacterized protein</fullName>
    </submittedName>
</protein>
<accession>R7V8U8</accession>
<evidence type="ECO:0000313" key="3">
    <source>
        <dbReference type="EnsemblMetazoa" id="CapteP186280"/>
    </source>
</evidence>
<proteinExistence type="predicted"/>
<keyword evidence="4" id="KW-1185">Reference proteome</keyword>